<dbReference type="Proteomes" id="UP000247409">
    <property type="component" value="Unassembled WGS sequence"/>
</dbReference>
<evidence type="ECO:0000313" key="3">
    <source>
        <dbReference type="Proteomes" id="UP000247409"/>
    </source>
</evidence>
<gene>
    <name evidence="2" type="ORF">BWQ96_03649</name>
</gene>
<keyword evidence="3" id="KW-1185">Reference proteome</keyword>
<name>A0A2V3IZX7_9FLOR</name>
<evidence type="ECO:0000256" key="1">
    <source>
        <dbReference type="SAM" id="MobiDB-lite"/>
    </source>
</evidence>
<feature type="region of interest" description="Disordered" evidence="1">
    <location>
        <begin position="322"/>
        <end position="365"/>
    </location>
</feature>
<accession>A0A2V3IZX7</accession>
<reference evidence="2 3" key="1">
    <citation type="journal article" date="2018" name="Mol. Biol. Evol.">
        <title>Analysis of the draft genome of the red seaweed Gracilariopsis chorda provides insights into genome size evolution in Rhodophyta.</title>
        <authorList>
            <person name="Lee J."/>
            <person name="Yang E.C."/>
            <person name="Graf L."/>
            <person name="Yang J.H."/>
            <person name="Qiu H."/>
            <person name="Zel Zion U."/>
            <person name="Chan C.X."/>
            <person name="Stephens T.G."/>
            <person name="Weber A.P.M."/>
            <person name="Boo G.H."/>
            <person name="Boo S.M."/>
            <person name="Kim K.M."/>
            <person name="Shin Y."/>
            <person name="Jung M."/>
            <person name="Lee S.J."/>
            <person name="Yim H.S."/>
            <person name="Lee J.H."/>
            <person name="Bhattacharya D."/>
            <person name="Yoon H.S."/>
        </authorList>
    </citation>
    <scope>NUCLEOTIDE SEQUENCE [LARGE SCALE GENOMIC DNA]</scope>
    <source>
        <strain evidence="2 3">SKKU-2015</strain>
        <tissue evidence="2">Whole body</tissue>
    </source>
</reference>
<dbReference type="AlphaFoldDB" id="A0A2V3IZX7"/>
<evidence type="ECO:0000313" key="2">
    <source>
        <dbReference type="EMBL" id="PXF46660.1"/>
    </source>
</evidence>
<protein>
    <submittedName>
        <fullName evidence="2">Uncharacterized protein</fullName>
    </submittedName>
</protein>
<feature type="compositionally biased region" description="Basic and acidic residues" evidence="1">
    <location>
        <begin position="342"/>
        <end position="355"/>
    </location>
</feature>
<dbReference type="OrthoDB" id="10495336at2759"/>
<proteinExistence type="predicted"/>
<organism evidence="2 3">
    <name type="scientific">Gracilariopsis chorda</name>
    <dbReference type="NCBI Taxonomy" id="448386"/>
    <lineage>
        <taxon>Eukaryota</taxon>
        <taxon>Rhodophyta</taxon>
        <taxon>Florideophyceae</taxon>
        <taxon>Rhodymeniophycidae</taxon>
        <taxon>Gracilariales</taxon>
        <taxon>Gracilariaceae</taxon>
        <taxon>Gracilariopsis</taxon>
    </lineage>
</organism>
<comment type="caution">
    <text evidence="2">The sequence shown here is derived from an EMBL/GenBank/DDBJ whole genome shotgun (WGS) entry which is preliminary data.</text>
</comment>
<dbReference type="EMBL" id="NBIV01000035">
    <property type="protein sequence ID" value="PXF46660.1"/>
    <property type="molecule type" value="Genomic_DNA"/>
</dbReference>
<feature type="compositionally biased region" description="Acidic residues" evidence="1">
    <location>
        <begin position="356"/>
        <end position="365"/>
    </location>
</feature>
<sequence length="365" mass="40084">MNKMNASAHGRDANSKMLKDKQLDALRFIGPRHYRGLATIAVPPPLFPLPVLPAIAVSGIALLLQNTHLITEALLERYLYTPTSIDRVHLNPWSRTVTARGVTLNDVKNERLLSASTLSLVLPSWGMLNITVPQLALFTKIEGFDISRNNWTTHFDHIAEKYSEVVGPSYVDMPVPPAGDQTAETTPSWEVTARVLSITVSMSTARSEKPLLPPIPLPSLSISSSSVNTLSEIATIVDGLIGRAVQEAGTKSFPRKFQASARRVARSLAIRAAETFLEEAGVRVKKLREQVEGIEDFVRDLPEGDGVRRWLGRTTGVLKAFDSMLGGDGKSKTEPSTPSPDDEGRREVSLEGFRELDEEYIPPQN</sequence>